<organism evidence="2 3">
    <name type="scientific">Drosophila suzukii</name>
    <name type="common">Spotted-wing drosophila fruit fly</name>
    <dbReference type="NCBI Taxonomy" id="28584"/>
    <lineage>
        <taxon>Eukaryota</taxon>
        <taxon>Metazoa</taxon>
        <taxon>Ecdysozoa</taxon>
        <taxon>Arthropoda</taxon>
        <taxon>Hexapoda</taxon>
        <taxon>Insecta</taxon>
        <taxon>Pterygota</taxon>
        <taxon>Neoptera</taxon>
        <taxon>Endopterygota</taxon>
        <taxon>Diptera</taxon>
        <taxon>Brachycera</taxon>
        <taxon>Muscomorpha</taxon>
        <taxon>Ephydroidea</taxon>
        <taxon>Drosophilidae</taxon>
        <taxon>Drosophila</taxon>
        <taxon>Sophophora</taxon>
    </lineage>
</organism>
<dbReference type="Proteomes" id="UP001652628">
    <property type="component" value="Chromosome 2R"/>
</dbReference>
<reference evidence="3" key="1">
    <citation type="submission" date="2025-08" db="UniProtKB">
        <authorList>
            <consortium name="RefSeq"/>
        </authorList>
    </citation>
    <scope>IDENTIFICATION</scope>
</reference>
<evidence type="ECO:0000313" key="3">
    <source>
        <dbReference type="RefSeq" id="XP_016943212.3"/>
    </source>
</evidence>
<gene>
    <name evidence="3" type="primary">spaw</name>
</gene>
<dbReference type="RefSeq" id="XP_016943212.3">
    <property type="nucleotide sequence ID" value="XM_017087723.4"/>
</dbReference>
<feature type="region of interest" description="Disordered" evidence="1">
    <location>
        <begin position="29"/>
        <end position="48"/>
    </location>
</feature>
<proteinExistence type="predicted"/>
<evidence type="ECO:0000256" key="1">
    <source>
        <dbReference type="SAM" id="MobiDB-lite"/>
    </source>
</evidence>
<name>A0AB39ZU16_DROSZ</name>
<protein>
    <submittedName>
        <fullName evidence="3">Uncharacterized protein spaw</fullName>
    </submittedName>
</protein>
<feature type="compositionally biased region" description="Basic and acidic residues" evidence="1">
    <location>
        <begin position="333"/>
        <end position="344"/>
    </location>
</feature>
<feature type="region of interest" description="Disordered" evidence="1">
    <location>
        <begin position="231"/>
        <end position="251"/>
    </location>
</feature>
<evidence type="ECO:0000313" key="2">
    <source>
        <dbReference type="Proteomes" id="UP001652628"/>
    </source>
</evidence>
<keyword evidence="2" id="KW-1185">Reference proteome</keyword>
<feature type="region of interest" description="Disordered" evidence="1">
    <location>
        <begin position="316"/>
        <end position="344"/>
    </location>
</feature>
<dbReference type="AlphaFoldDB" id="A0AB39ZU16"/>
<feature type="compositionally biased region" description="Polar residues" evidence="1">
    <location>
        <begin position="318"/>
        <end position="332"/>
    </location>
</feature>
<dbReference type="GeneID" id="108019760"/>
<sequence>MSRLSVLSGLRRSILRSAKNPRYILRCLSDSSDTTSTPRPSDETQSNLKKFERAEQVEHTSHLFVLPDVKDKNIHYEEHKQETDDDITATWGWKNNELDVEQLAGMPGPTEVEDPYMKVEEETEDDHCGIQEELQFEEMRSRREKLTKDLDSQEPFASFERNSLTSVRKNVDFMMQELSQISLLLNTLYPEESTLVSNVMGQADKTVGKIYSGPEMASWAFNQNIEKNLDHEEESNEGSELPSAVSEPSGLDVEENLNLEEEVKQSLSSELNSSMSDQSGLEEVQSYIANETDEFDELEPLAAELPNETKIEQVVSVADNQESSPSKTIESNPKTDEKQDMQPKEHIHTYRPFKTIEVPVNQPTKNLSLESNQEQPLSQENLSVTDHLDNTGYTVSAQLTEPESRLLMRMALKQALNDLESGKSKYKATILEAETE</sequence>
<feature type="compositionally biased region" description="Low complexity" evidence="1">
    <location>
        <begin position="29"/>
        <end position="39"/>
    </location>
</feature>
<accession>A0AB39ZU16</accession>